<accession>A0ACC2WGR3</accession>
<gene>
    <name evidence="1" type="primary">RVB2_1</name>
    <name evidence="1" type="ORF">QFC19_001957</name>
</gene>
<organism evidence="1 2">
    <name type="scientific">Naganishia cerealis</name>
    <dbReference type="NCBI Taxonomy" id="610337"/>
    <lineage>
        <taxon>Eukaryota</taxon>
        <taxon>Fungi</taxon>
        <taxon>Dikarya</taxon>
        <taxon>Basidiomycota</taxon>
        <taxon>Agaricomycotina</taxon>
        <taxon>Tremellomycetes</taxon>
        <taxon>Filobasidiales</taxon>
        <taxon>Filobasidiaceae</taxon>
        <taxon>Naganishia</taxon>
    </lineage>
</organism>
<sequence length="483" mass="52961">MSGAHSHIHGLGLDENLEPRASSQGMIGQGPARRAAGIILKMVQEGKIAGRSILMAGPPSSGKTAIAMGMAMTLGSDVPFVTLAGSEIYSLEVRQLLQIFDKKPLLTGHIQMSKTESLTQAFRRSIGVRIKEETELIEGEVVEIQVDRSVTGATKTGRLTLKTTDMETIYDLGTKMIDQLTKEKVLAGDVIQIDKTSGRISKLGRSYGRARDYDALGADTKFVQCPDGELQTRKEVVHTVSLHEIDVINSKTQGFLALFAGDTGEIKPELREQINTKVSEWREEGKAEIVPGVLFIDEVHMLDIECFSFLNRALESELAPLVVMASNRGITQIRGTKYMSPHGIPLDLLDRVLIISTKKYELEDIKQIIRVRAQEEDVSFEDSALDALTQIGSQTSLRYALNLIAPSSHVAKRRKATQISVQDLRMAYKYFTDVGRSLAFIEEQQDLLMFGEAGVRTSSNSAGQPMGPGYMANGSESAPMEIS</sequence>
<keyword evidence="2" id="KW-1185">Reference proteome</keyword>
<dbReference type="EMBL" id="JASBWR010000016">
    <property type="protein sequence ID" value="KAJ9109727.1"/>
    <property type="molecule type" value="Genomic_DNA"/>
</dbReference>
<reference evidence="1" key="1">
    <citation type="submission" date="2023-04" db="EMBL/GenBank/DDBJ databases">
        <title>Draft Genome sequencing of Naganishia species isolated from polar environments using Oxford Nanopore Technology.</title>
        <authorList>
            <person name="Leo P."/>
            <person name="Venkateswaran K."/>
        </authorList>
    </citation>
    <scope>NUCLEOTIDE SEQUENCE</scope>
    <source>
        <strain evidence="1">MNA-CCFEE 5261</strain>
    </source>
</reference>
<proteinExistence type="predicted"/>
<comment type="caution">
    <text evidence="1">The sequence shown here is derived from an EMBL/GenBank/DDBJ whole genome shotgun (WGS) entry which is preliminary data.</text>
</comment>
<evidence type="ECO:0000313" key="2">
    <source>
        <dbReference type="Proteomes" id="UP001241377"/>
    </source>
</evidence>
<protein>
    <submittedName>
        <fullName evidence="1">RuvB-like protein 2</fullName>
    </submittedName>
</protein>
<name>A0ACC2WGR3_9TREE</name>
<dbReference type="Proteomes" id="UP001241377">
    <property type="component" value="Unassembled WGS sequence"/>
</dbReference>
<evidence type="ECO:0000313" key="1">
    <source>
        <dbReference type="EMBL" id="KAJ9109727.1"/>
    </source>
</evidence>